<dbReference type="InterPro" id="IPR011992">
    <property type="entry name" value="EF-hand-dom_pair"/>
</dbReference>
<sequence>MDLFAPLLRLFGPPSAMGRHGGSLQNALASGFGGALLGRAYEEDPQDEEEEEESKDGAVCGSPQAAGNIGFVPELTSQLASSLIGGSGSSRNGGQDMLGHLIDIAAKTIFGGNVQMPNINDVNGGSGFVDSILSIFDSNHDGLLTRLEAKKAASQFDIGSRELKDILKGLNCDKKTEEVALSSLSDQIKLICVEKFKKAAFKLFFNCMDKDKSGTLSMDEVIVAVRAFNMPVTMSIAKEIFDSVDTNKDGEIDLKEFLAFLASVKDCV</sequence>
<name>A0A564Z5K1_HYMDI</name>
<reference evidence="4 5" key="1">
    <citation type="submission" date="2019-07" db="EMBL/GenBank/DDBJ databases">
        <authorList>
            <person name="Jastrzebski P J."/>
            <person name="Paukszto L."/>
            <person name="Jastrzebski P J."/>
        </authorList>
    </citation>
    <scope>NUCLEOTIDE SEQUENCE [LARGE SCALE GENOMIC DNA]</scope>
    <source>
        <strain evidence="4 5">WMS-il1</strain>
    </source>
</reference>
<dbReference type="Pfam" id="PF13499">
    <property type="entry name" value="EF-hand_7"/>
    <property type="match status" value="1"/>
</dbReference>
<dbReference type="InterPro" id="IPR018247">
    <property type="entry name" value="EF_Hand_1_Ca_BS"/>
</dbReference>
<dbReference type="PROSITE" id="PS50222">
    <property type="entry name" value="EF_HAND_2"/>
    <property type="match status" value="2"/>
</dbReference>
<keyword evidence="5" id="KW-1185">Reference proteome</keyword>
<dbReference type="Gene3D" id="1.10.238.10">
    <property type="entry name" value="EF-hand"/>
    <property type="match status" value="1"/>
</dbReference>
<feature type="region of interest" description="Disordered" evidence="2">
    <location>
        <begin position="41"/>
        <end position="60"/>
    </location>
</feature>
<feature type="compositionally biased region" description="Acidic residues" evidence="2">
    <location>
        <begin position="43"/>
        <end position="54"/>
    </location>
</feature>
<keyword evidence="1" id="KW-0106">Calcium</keyword>
<dbReference type="EMBL" id="CABIJS010000666">
    <property type="protein sequence ID" value="VUZ54791.1"/>
    <property type="molecule type" value="Genomic_DNA"/>
</dbReference>
<gene>
    <name evidence="4" type="ORF">WMSIL1_LOCUS12862</name>
</gene>
<evidence type="ECO:0000313" key="5">
    <source>
        <dbReference type="Proteomes" id="UP000321570"/>
    </source>
</evidence>
<dbReference type="Proteomes" id="UP000321570">
    <property type="component" value="Unassembled WGS sequence"/>
</dbReference>
<evidence type="ECO:0000259" key="3">
    <source>
        <dbReference type="PROSITE" id="PS50222"/>
    </source>
</evidence>
<proteinExistence type="predicted"/>
<dbReference type="AlphaFoldDB" id="A0A564Z5K1"/>
<dbReference type="GO" id="GO:0005509">
    <property type="term" value="F:calcium ion binding"/>
    <property type="evidence" value="ECO:0007669"/>
    <property type="project" value="InterPro"/>
</dbReference>
<evidence type="ECO:0000313" key="4">
    <source>
        <dbReference type="EMBL" id="VUZ54791.1"/>
    </source>
</evidence>
<evidence type="ECO:0000256" key="1">
    <source>
        <dbReference type="ARBA" id="ARBA00022837"/>
    </source>
</evidence>
<dbReference type="SUPFAM" id="SSF47473">
    <property type="entry name" value="EF-hand"/>
    <property type="match status" value="1"/>
</dbReference>
<evidence type="ECO:0000256" key="2">
    <source>
        <dbReference type="SAM" id="MobiDB-lite"/>
    </source>
</evidence>
<feature type="domain" description="EF-hand" evidence="3">
    <location>
        <begin position="232"/>
        <end position="267"/>
    </location>
</feature>
<accession>A0A564Z5K1</accession>
<dbReference type="SMART" id="SM00054">
    <property type="entry name" value="EFh"/>
    <property type="match status" value="3"/>
</dbReference>
<organism evidence="4 5">
    <name type="scientific">Hymenolepis diminuta</name>
    <name type="common">Rat tapeworm</name>
    <dbReference type="NCBI Taxonomy" id="6216"/>
    <lineage>
        <taxon>Eukaryota</taxon>
        <taxon>Metazoa</taxon>
        <taxon>Spiralia</taxon>
        <taxon>Lophotrochozoa</taxon>
        <taxon>Platyhelminthes</taxon>
        <taxon>Cestoda</taxon>
        <taxon>Eucestoda</taxon>
        <taxon>Cyclophyllidea</taxon>
        <taxon>Hymenolepididae</taxon>
        <taxon>Hymenolepis</taxon>
    </lineage>
</organism>
<protein>
    <recommendedName>
        <fullName evidence="3">EF-hand domain-containing protein</fullName>
    </recommendedName>
</protein>
<dbReference type="InterPro" id="IPR002048">
    <property type="entry name" value="EF_hand_dom"/>
</dbReference>
<dbReference type="PROSITE" id="PS00018">
    <property type="entry name" value="EF_HAND_1"/>
    <property type="match status" value="2"/>
</dbReference>
<dbReference type="CDD" id="cd00051">
    <property type="entry name" value="EFh"/>
    <property type="match status" value="1"/>
</dbReference>
<feature type="domain" description="EF-hand" evidence="3">
    <location>
        <begin position="196"/>
        <end position="231"/>
    </location>
</feature>